<dbReference type="Pfam" id="PF00067">
    <property type="entry name" value="p450"/>
    <property type="match status" value="1"/>
</dbReference>
<accession>C3Y8Q4</accession>
<dbReference type="PANTHER" id="PTHR24291:SF201">
    <property type="entry name" value="CYTOCHROME P450, FAMILY 4, SUBFAMILY B, POLYPEPTIDE 7"/>
    <property type="match status" value="1"/>
</dbReference>
<dbReference type="GO" id="GO:0020037">
    <property type="term" value="F:heme binding"/>
    <property type="evidence" value="ECO:0007669"/>
    <property type="project" value="InterPro"/>
</dbReference>
<dbReference type="eggNOG" id="KOG0157">
    <property type="taxonomic scope" value="Eukaryota"/>
</dbReference>
<dbReference type="InParanoid" id="C3Y8Q4"/>
<dbReference type="AlphaFoldDB" id="C3Y8Q4"/>
<reference evidence="2" key="1">
    <citation type="journal article" date="2008" name="Nature">
        <title>The amphioxus genome and the evolution of the chordate karyotype.</title>
        <authorList>
            <consortium name="US DOE Joint Genome Institute (JGI-PGF)"/>
            <person name="Putnam N.H."/>
            <person name="Butts T."/>
            <person name="Ferrier D.E.K."/>
            <person name="Furlong R.F."/>
            <person name="Hellsten U."/>
            <person name="Kawashima T."/>
            <person name="Robinson-Rechavi M."/>
            <person name="Shoguchi E."/>
            <person name="Terry A."/>
            <person name="Yu J.-K."/>
            <person name="Benito-Gutierrez E.L."/>
            <person name="Dubchak I."/>
            <person name="Garcia-Fernandez J."/>
            <person name="Gibson-Brown J.J."/>
            <person name="Grigoriev I.V."/>
            <person name="Horton A.C."/>
            <person name="de Jong P.J."/>
            <person name="Jurka J."/>
            <person name="Kapitonov V.V."/>
            <person name="Kohara Y."/>
            <person name="Kuroki Y."/>
            <person name="Lindquist E."/>
            <person name="Lucas S."/>
            <person name="Osoegawa K."/>
            <person name="Pennacchio L.A."/>
            <person name="Salamov A.A."/>
            <person name="Satou Y."/>
            <person name="Sauka-Spengler T."/>
            <person name="Schmutz J."/>
            <person name="Shin-I T."/>
            <person name="Toyoda A."/>
            <person name="Bronner-Fraser M."/>
            <person name="Fujiyama A."/>
            <person name="Holland L.Z."/>
            <person name="Holland P.W.H."/>
            <person name="Satoh N."/>
            <person name="Rokhsar D.S."/>
        </authorList>
    </citation>
    <scope>NUCLEOTIDE SEQUENCE [LARGE SCALE GENOMIC DNA]</scope>
    <source>
        <strain evidence="2">S238N-H82</strain>
        <tissue evidence="2">Testes</tissue>
    </source>
</reference>
<proteinExistence type="inferred from homology"/>
<protein>
    <submittedName>
        <fullName evidence="2">Uncharacterized protein</fullName>
    </submittedName>
</protein>
<dbReference type="InterPro" id="IPR002401">
    <property type="entry name" value="Cyt_P450_E_grp-I"/>
</dbReference>
<dbReference type="InterPro" id="IPR036396">
    <property type="entry name" value="Cyt_P450_sf"/>
</dbReference>
<evidence type="ECO:0000313" key="2">
    <source>
        <dbReference type="EMBL" id="EEN62960.1"/>
    </source>
</evidence>
<dbReference type="GO" id="GO:0004497">
    <property type="term" value="F:monooxygenase activity"/>
    <property type="evidence" value="ECO:0007669"/>
    <property type="project" value="InterPro"/>
</dbReference>
<sequence>GNGLLLSDGDVWKVHRRLLTPTFHFDALKQFTHVYNKAAEQMIEKLMEFAESSESFEMFQHASLCTMEVILQCAFSAGGIHDLSVSPPCLVNICCNNKKTVFAFFYSNPIYSFFTSIYNLSAGGREFKRLCDFVHDTADSIIKTRRQQLDSHNEVVEPKKRLDFIDILLTARDEDGRGLTDVEIRQEVDTFLFAGHDTTASALSWTLYSLAQHPHHQDKVREEVYHLLSGRDDDTIQWNDLSKLPYLTMCLKEAMRLHSPVPHISRATKEKCVIEGVNIPKDTYMGISIYGLHHNPTVW</sequence>
<gene>
    <name evidence="2" type="ORF">BRAFLDRAFT_200913</name>
</gene>
<evidence type="ECO:0000256" key="1">
    <source>
        <dbReference type="ARBA" id="ARBA00010617"/>
    </source>
</evidence>
<feature type="non-terminal residue" evidence="2">
    <location>
        <position position="1"/>
    </location>
</feature>
<dbReference type="InterPro" id="IPR001128">
    <property type="entry name" value="Cyt_P450"/>
</dbReference>
<dbReference type="PRINTS" id="PR00385">
    <property type="entry name" value="P450"/>
</dbReference>
<dbReference type="STRING" id="7739.C3Y8Q4"/>
<dbReference type="EMBL" id="GG666492">
    <property type="protein sequence ID" value="EEN62960.1"/>
    <property type="molecule type" value="Genomic_DNA"/>
</dbReference>
<dbReference type="SUPFAM" id="SSF48264">
    <property type="entry name" value="Cytochrome P450"/>
    <property type="match status" value="1"/>
</dbReference>
<feature type="non-terminal residue" evidence="2">
    <location>
        <position position="299"/>
    </location>
</feature>
<dbReference type="Gene3D" id="1.10.630.10">
    <property type="entry name" value="Cytochrome P450"/>
    <property type="match status" value="1"/>
</dbReference>
<dbReference type="InterPro" id="IPR050196">
    <property type="entry name" value="Cytochrome_P450_Monoox"/>
</dbReference>
<name>C3Y8Q4_BRAFL</name>
<comment type="similarity">
    <text evidence="1">Belongs to the cytochrome P450 family.</text>
</comment>
<organism>
    <name type="scientific">Branchiostoma floridae</name>
    <name type="common">Florida lancelet</name>
    <name type="synonym">Amphioxus</name>
    <dbReference type="NCBI Taxonomy" id="7739"/>
    <lineage>
        <taxon>Eukaryota</taxon>
        <taxon>Metazoa</taxon>
        <taxon>Chordata</taxon>
        <taxon>Cephalochordata</taxon>
        <taxon>Leptocardii</taxon>
        <taxon>Amphioxiformes</taxon>
        <taxon>Branchiostomatidae</taxon>
        <taxon>Branchiostoma</taxon>
    </lineage>
</organism>
<dbReference type="GO" id="GO:0016705">
    <property type="term" value="F:oxidoreductase activity, acting on paired donors, with incorporation or reduction of molecular oxygen"/>
    <property type="evidence" value="ECO:0007669"/>
    <property type="project" value="InterPro"/>
</dbReference>
<dbReference type="PRINTS" id="PR00463">
    <property type="entry name" value="EP450I"/>
</dbReference>
<dbReference type="GO" id="GO:0005506">
    <property type="term" value="F:iron ion binding"/>
    <property type="evidence" value="ECO:0007669"/>
    <property type="project" value="InterPro"/>
</dbReference>
<dbReference type="PANTHER" id="PTHR24291">
    <property type="entry name" value="CYTOCHROME P450 FAMILY 4"/>
    <property type="match status" value="1"/>
</dbReference>